<feature type="compositionally biased region" description="Polar residues" evidence="1">
    <location>
        <begin position="1124"/>
        <end position="1143"/>
    </location>
</feature>
<feature type="region of interest" description="Disordered" evidence="1">
    <location>
        <begin position="1789"/>
        <end position="1817"/>
    </location>
</feature>
<sequence>MAPCTVECINITRELRTKIATLQRKLQHEREKNSDVSKFRTENATLRKLNTDIQEQLRCEKEKSSAVIADLITREKKEKEKVKSKAKIMHMFTTNTSAVFRGAEMEKIASLCKTFCEVEGPLSVCYSDVMNLRSTVQEVMQKCSDCRGTLKQEKMRYEKKISELNNFIVNLEFMNKQLQHELLEQRIVKNNQIEAKHLNASKKDKKENSISSFPPTPESTTSVDSNACEDSIVLSNTGTSFSSPESLDTQNMPSPKLKGKSSKRFLIKAQETPSTKSYSKSNTDYTPKTDNRTETKELKIPIDDNHTLHSEDNESNTFSLGKYSKQEIQNKQNSKSKDVDLDQSVFKKNQGSIGLQTTKPFEKVANNTDETKNNVIKDTTNVKVNFPSFLDDFYLDKKCDIIVATNAKETADCLTNVNKNIESKLPLLDDLMLDEKGEITVAETAKETKDCFKNINKNVEPKMPLSDDSMFDNKSEIIVANTAKEKTNYFKNVNNMGLLLGDLLLNEKNKPTCPSKTGDCPTPGCSPRIEDFDEVIRHLHIPPMLENLEYNAISRESSIVKSTEHDVKQEDSKSIINTGNKPNPQLQKNEYSSNLGLNNKHNCSIIKLQTLNEIKKEETVESDFIHKTATPPGKKEEPRIRSIFSPKRSVEELEEHAESYNGNKRQRLNGNEEIITTQYKYPLSDHNYFSNFVKKVPKQEGEKELLKMEIDGDTKKDEACNNESEKCENGILQTSLEFNDPTIRYDSSPLDMLVDLENIPTGKDLFGSMDLKNDMVNIVDKNKMSESNYPNFCSLSNEDTNKLSESVDLSLDLSVEAHTRIRNITTRKKVNDTESESINKEMLTEINQINLEDGFDSESKIMLAQSTLKNYLSDTLTENYNMEIIKSTNQEDKRNQTDYDQHSNIILEKVDSMKNENVSPGALNISPKSNIPEQIPKKRKSKANFTKHNEKLKTVSECRNKNSKFKSHPMQLRHSPSKTVSPDDLKKRLQVVSVSDNEIYQIITSPSSDKGKDRSTTSNISPKALKNRHSSNSPNKTVSSDDLKKRLQVVHVSDNEIDQIITSPSSDKGKDRSTTSNISPKAIKIRHSSNSPKSSKNNKSPQIFESPSNKNLITAGDEIGSKISPRSSGTHYYNLRPLNSPSNELHRCNCSPKSTKKHITKSDSSLNEKEIRKELKEPKNQKSIKPYSQSTLANVDTQLIKRMFFSTREERGLPSIENPNELEAPVSINDPLTIIIPGNDSVSKEVNQNIKASDHNAFGGKLLIPYDETDKKLLEYYKKVEIPSPLEDEQSFENNFSRSVSESSCKQLKTGLTNNIKESNLTKGLADLNTVKNQELHLNTEVTEKSNSLEVFQNSNFFDETKIHLNLDLTETDSCLKSVLPKKPASILSSKRSSLTTYSRTKVLRSRINCNKNVSENKMGSTLKLFLQTSKIDLNPTSVDRSKTTISEVSLFKNKEFVPIKYSSFENIKKINGSYRNLPIMKKPENKSVKSLDIPQTKLSNFINDASLASTTPCKIGPESVLTTQTIISNESPIKEEICISSKHQSKHVKTNLGISHSKNQTVDNLNIKADMQNINSSPPVKEKTKSVKTTQSMSLDLSSGFDTLHLMNSCKVEQSNENKKISHIEPPPTNLTVNSNSLLEDVTDINTENMSLVNTSSNQQMDYSSPEKPKYKEKNLKTHSSLDKKCAKSKNILQDHSYILPKIVSNTLEASEIVDVNLKENYKLPIGTDSTLVTDKIVDHKYKISCGERITSSETSYSSEDDDCLFIDDVEELDFRDDPEGSTLCQPIHASSLPNHKSNFSPSKSNKNSNFNGEENPKVNMIKLYKHEGIELSISSPVTTIKCEEEPSSNNVDCSNTDKLPCYYSPMKELYPSVSTNAVSSETKPEENADGMKIYAPNFYTEHTSSDYSSNTFVITKDETEEESNTKLKENKFRFPPNLEFKQKTLDE</sequence>
<evidence type="ECO:0000313" key="2">
    <source>
        <dbReference type="EMBL" id="JAS66873.1"/>
    </source>
</evidence>
<feature type="region of interest" description="Disordered" evidence="1">
    <location>
        <begin position="1656"/>
        <end position="1677"/>
    </location>
</feature>
<feature type="region of interest" description="Disordered" evidence="1">
    <location>
        <begin position="238"/>
        <end position="339"/>
    </location>
</feature>
<feature type="compositionally biased region" description="Basic and acidic residues" evidence="1">
    <location>
        <begin position="1666"/>
        <end position="1677"/>
    </location>
</feature>
<feature type="region of interest" description="Disordered" evidence="1">
    <location>
        <begin position="1003"/>
        <end position="1167"/>
    </location>
</feature>
<accession>A0A1B6GWU3</accession>
<feature type="compositionally biased region" description="Polar residues" evidence="1">
    <location>
        <begin position="574"/>
        <end position="589"/>
    </location>
</feature>
<organism evidence="2">
    <name type="scientific">Cuerna arida</name>
    <dbReference type="NCBI Taxonomy" id="1464854"/>
    <lineage>
        <taxon>Eukaryota</taxon>
        <taxon>Metazoa</taxon>
        <taxon>Ecdysozoa</taxon>
        <taxon>Arthropoda</taxon>
        <taxon>Hexapoda</taxon>
        <taxon>Insecta</taxon>
        <taxon>Pterygota</taxon>
        <taxon>Neoptera</taxon>
        <taxon>Paraneoptera</taxon>
        <taxon>Hemiptera</taxon>
        <taxon>Auchenorrhyncha</taxon>
        <taxon>Membracoidea</taxon>
        <taxon>Cicadellidae</taxon>
        <taxon>Cicadellinae</taxon>
        <taxon>Proconiini</taxon>
        <taxon>Cuerna</taxon>
    </lineage>
</organism>
<feature type="region of interest" description="Disordered" evidence="1">
    <location>
        <begin position="562"/>
        <end position="589"/>
    </location>
</feature>
<feature type="compositionally biased region" description="Basic and acidic residues" evidence="1">
    <location>
        <begin position="947"/>
        <end position="960"/>
    </location>
</feature>
<feature type="region of interest" description="Disordered" evidence="1">
    <location>
        <begin position="1573"/>
        <end position="1592"/>
    </location>
</feature>
<protein>
    <submittedName>
        <fullName evidence="2">Uncharacterized protein</fullName>
    </submittedName>
</protein>
<feature type="compositionally biased region" description="Polar residues" evidence="1">
    <location>
        <begin position="271"/>
        <end position="286"/>
    </location>
</feature>
<feature type="compositionally biased region" description="Polar residues" evidence="1">
    <location>
        <begin position="1103"/>
        <end position="1112"/>
    </location>
</feature>
<feature type="compositionally biased region" description="Polar residues" evidence="1">
    <location>
        <begin position="238"/>
        <end position="253"/>
    </location>
</feature>
<feature type="compositionally biased region" description="Low complexity" evidence="1">
    <location>
        <begin position="1088"/>
        <end position="1101"/>
    </location>
</feature>
<feature type="compositionally biased region" description="Basic and acidic residues" evidence="1">
    <location>
        <begin position="287"/>
        <end position="312"/>
    </location>
</feature>
<feature type="non-terminal residue" evidence="2">
    <location>
        <position position="1949"/>
    </location>
</feature>
<proteinExistence type="predicted"/>
<feature type="region of interest" description="Disordered" evidence="1">
    <location>
        <begin position="920"/>
        <end position="985"/>
    </location>
</feature>
<feature type="compositionally biased region" description="Basic and acidic residues" evidence="1">
    <location>
        <begin position="198"/>
        <end position="208"/>
    </location>
</feature>
<feature type="compositionally biased region" description="Low complexity" evidence="1">
    <location>
        <begin position="1795"/>
        <end position="1813"/>
    </location>
</feature>
<gene>
    <name evidence="2" type="ORF">g.22549</name>
</gene>
<evidence type="ECO:0000256" key="1">
    <source>
        <dbReference type="SAM" id="MobiDB-lite"/>
    </source>
</evidence>
<feature type="compositionally biased region" description="Basic residues" evidence="1">
    <location>
        <begin position="257"/>
        <end position="266"/>
    </location>
</feature>
<feature type="compositionally biased region" description="Low complexity" evidence="1">
    <location>
        <begin position="209"/>
        <end position="222"/>
    </location>
</feature>
<feature type="region of interest" description="Disordered" evidence="1">
    <location>
        <begin position="198"/>
        <end position="226"/>
    </location>
</feature>
<name>A0A1B6GWU3_9HEMI</name>
<feature type="compositionally biased region" description="Basic and acidic residues" evidence="1">
    <location>
        <begin position="562"/>
        <end position="573"/>
    </location>
</feature>
<dbReference type="EMBL" id="GECZ01002896">
    <property type="protein sequence ID" value="JAS66873.1"/>
    <property type="molecule type" value="Transcribed_RNA"/>
</dbReference>
<reference evidence="2" key="1">
    <citation type="submission" date="2015-11" db="EMBL/GenBank/DDBJ databases">
        <title>De novo transcriptome assembly of four potential Pierce s Disease insect vectors from Arizona vineyards.</title>
        <authorList>
            <person name="Tassone E.E."/>
        </authorList>
    </citation>
    <scope>NUCLEOTIDE SEQUENCE</scope>
</reference>